<evidence type="ECO:0000256" key="1">
    <source>
        <dbReference type="SAM" id="MobiDB-lite"/>
    </source>
</evidence>
<dbReference type="OrthoDB" id="10549858at2759"/>
<feature type="region of interest" description="Disordered" evidence="1">
    <location>
        <begin position="56"/>
        <end position="75"/>
    </location>
</feature>
<keyword evidence="3" id="KW-1185">Reference proteome</keyword>
<protein>
    <submittedName>
        <fullName evidence="2">Uncharacterized protein</fullName>
    </submittedName>
</protein>
<evidence type="ECO:0000313" key="3">
    <source>
        <dbReference type="Proteomes" id="UP000278143"/>
    </source>
</evidence>
<proteinExistence type="predicted"/>
<reference evidence="3" key="1">
    <citation type="journal article" date="2018" name="Nat. Microbiol.">
        <title>Leveraging single-cell genomics to expand the fungal tree of life.</title>
        <authorList>
            <person name="Ahrendt S.R."/>
            <person name="Quandt C.A."/>
            <person name="Ciobanu D."/>
            <person name="Clum A."/>
            <person name="Salamov A."/>
            <person name="Andreopoulos B."/>
            <person name="Cheng J.F."/>
            <person name="Woyke T."/>
            <person name="Pelin A."/>
            <person name="Henrissat B."/>
            <person name="Reynolds N.K."/>
            <person name="Benny G.L."/>
            <person name="Smith M.E."/>
            <person name="James T.Y."/>
            <person name="Grigoriev I.V."/>
        </authorList>
    </citation>
    <scope>NUCLEOTIDE SEQUENCE [LARGE SCALE GENOMIC DNA]</scope>
    <source>
        <strain evidence="3">Benny S71-1</strain>
    </source>
</reference>
<gene>
    <name evidence="2" type="ORF">SYNPS1DRAFT_26039</name>
</gene>
<name>A0A4P9YR12_9FUNG</name>
<dbReference type="AlphaFoldDB" id="A0A4P9YR12"/>
<sequence>MHVFTTQLTPAQAEFANNSAVYKSMVSSLPPSPTSPMSPSLEEAFDYLLGTGRAPAAATKNTSSVNCPKPSESDGHRRRLPIFVRLTEREARRRQRILLARALIAELITHRRDIMHFKRLHTSRLEELEHERVAPMEAAAAAVMAAAAAAAAAATTPSTGRRSAANEQQINGKTARAAAAARQRARLSPSELSRNRALSERAVAVLQAADQLEEEGRELLRMAKTIIAIETGKHTEPAIAMVYDSDDESDASMSDTGSDDVSSASGAVSHVGRVVAQLDKLALTVEQLRNTTADFICAYPA</sequence>
<evidence type="ECO:0000313" key="2">
    <source>
        <dbReference type="EMBL" id="RKP22283.1"/>
    </source>
</evidence>
<dbReference type="EMBL" id="KZ992310">
    <property type="protein sequence ID" value="RKP22283.1"/>
    <property type="molecule type" value="Genomic_DNA"/>
</dbReference>
<dbReference type="Proteomes" id="UP000278143">
    <property type="component" value="Unassembled WGS sequence"/>
</dbReference>
<organism evidence="2 3">
    <name type="scientific">Syncephalis pseudoplumigaleata</name>
    <dbReference type="NCBI Taxonomy" id="1712513"/>
    <lineage>
        <taxon>Eukaryota</taxon>
        <taxon>Fungi</taxon>
        <taxon>Fungi incertae sedis</taxon>
        <taxon>Zoopagomycota</taxon>
        <taxon>Zoopagomycotina</taxon>
        <taxon>Zoopagomycetes</taxon>
        <taxon>Zoopagales</taxon>
        <taxon>Piptocephalidaceae</taxon>
        <taxon>Syncephalis</taxon>
    </lineage>
</organism>
<accession>A0A4P9YR12</accession>